<dbReference type="PROSITE" id="PS51257">
    <property type="entry name" value="PROKAR_LIPOPROTEIN"/>
    <property type="match status" value="1"/>
</dbReference>
<dbReference type="Proteomes" id="UP000283295">
    <property type="component" value="Unassembled WGS sequence"/>
</dbReference>
<protein>
    <submittedName>
        <fullName evidence="1">Uncharacterized protein</fullName>
    </submittedName>
</protein>
<proteinExistence type="predicted"/>
<comment type="caution">
    <text evidence="1">The sequence shown here is derived from an EMBL/GenBank/DDBJ whole genome shotgun (WGS) entry which is preliminary data.</text>
</comment>
<dbReference type="AlphaFoldDB" id="A0A3R5WIL7"/>
<sequence length="290" mass="32819">MEYRANMSKKIYIIAIFILAAASLFVLSACEKKDNGTETTQKKIMNGTVESAADFTHIGVYIDVNKNDSGVTDVKYTISGEIAIVSFRYKGVRVELRGSCKYSQYELAGVKDTSNGDLIATDINGYRASLYTLDPGRIIFWSDGKINYSLYIYVTATDDDVNDIVKQISFESRYEERDDVKNQTVDEGKQFAEKIIKVFCDKDIEALEDMMYYPQELGNGNSVANVNELRNLSKDDMFTDILIKALSDKNALDEMRISDDCTEYTIGTNYKNVHFKLMDDGQFLITKINN</sequence>
<name>A0A3R5WIL7_9FIRM</name>
<gene>
    <name evidence="1" type="ORF">DWX94_11730</name>
</gene>
<organism evidence="1 2">
    <name type="scientific">Coprococcus eutactus</name>
    <dbReference type="NCBI Taxonomy" id="33043"/>
    <lineage>
        <taxon>Bacteria</taxon>
        <taxon>Bacillati</taxon>
        <taxon>Bacillota</taxon>
        <taxon>Clostridia</taxon>
        <taxon>Lachnospirales</taxon>
        <taxon>Lachnospiraceae</taxon>
        <taxon>Coprococcus</taxon>
    </lineage>
</organism>
<accession>A0A3R5WIL7</accession>
<reference evidence="1 2" key="1">
    <citation type="submission" date="2018-08" db="EMBL/GenBank/DDBJ databases">
        <title>A genome reference for cultivated species of the human gut microbiota.</title>
        <authorList>
            <person name="Zou Y."/>
            <person name="Xue W."/>
            <person name="Luo G."/>
        </authorList>
    </citation>
    <scope>NUCLEOTIDE SEQUENCE [LARGE SCALE GENOMIC DNA]</scope>
    <source>
        <strain evidence="1 2">AF22-21</strain>
    </source>
</reference>
<evidence type="ECO:0000313" key="1">
    <source>
        <dbReference type="EMBL" id="RGS38424.1"/>
    </source>
</evidence>
<evidence type="ECO:0000313" key="2">
    <source>
        <dbReference type="Proteomes" id="UP000283295"/>
    </source>
</evidence>
<dbReference type="EMBL" id="QRVK01000038">
    <property type="protein sequence ID" value="RGS38424.1"/>
    <property type="molecule type" value="Genomic_DNA"/>
</dbReference>